<evidence type="ECO:0000256" key="6">
    <source>
        <dbReference type="ARBA" id="ARBA00022692"/>
    </source>
</evidence>
<feature type="transmembrane region" description="Helical" evidence="9">
    <location>
        <begin position="104"/>
        <end position="130"/>
    </location>
</feature>
<keyword evidence="4" id="KW-1003">Cell membrane</keyword>
<sequence>MPLVTTDYLSLLSYGADGWGDELLSGLFITFSLALATLPLGLLLGLGLALAKRGGDPALALSANIYTTLFRGLPELLTLFLVYYGGQNLLNSVSTTLGWGNIEISSFLAGMIALGFVFAAYSSEVFLSAFQAIPNGQWEGGRALGLRERRIFRLVIFPQLLRISLPGLSNVWLNLLKDTALVSVVGLSDILRQTGVAARVTREPFFFFALACVLYLILTFVSSLALGRLERWTRRGEAAR</sequence>
<feature type="transmembrane region" description="Helical" evidence="9">
    <location>
        <begin position="27"/>
        <end position="51"/>
    </location>
</feature>
<dbReference type="PANTHER" id="PTHR30133:SF2">
    <property type="entry name" value="ARGININE ABC TRANSPORTER PERMEASE PROTEIN ARTQ"/>
    <property type="match status" value="1"/>
</dbReference>
<dbReference type="InterPro" id="IPR051613">
    <property type="entry name" value="ABC_transp_permease_HisMQ"/>
</dbReference>
<evidence type="ECO:0000313" key="13">
    <source>
        <dbReference type="Proteomes" id="UP000078272"/>
    </source>
</evidence>
<dbReference type="STRING" id="401562.NS365_04020"/>
<dbReference type="InterPro" id="IPR000515">
    <property type="entry name" value="MetI-like"/>
</dbReference>
<dbReference type="EMBL" id="LDPZ01000013">
    <property type="protein sequence ID" value="KTQ96780.1"/>
    <property type="molecule type" value="Genomic_DNA"/>
</dbReference>
<dbReference type="Proteomes" id="UP000078529">
    <property type="component" value="Unassembled WGS sequence"/>
</dbReference>
<dbReference type="RefSeq" id="WP_058598990.1">
    <property type="nucleotide sequence ID" value="NZ_LDPZ01000013.1"/>
</dbReference>
<dbReference type="EMBL" id="LDQA01000010">
    <property type="protein sequence ID" value="KTR07465.1"/>
    <property type="molecule type" value="Genomic_DNA"/>
</dbReference>
<evidence type="ECO:0000313" key="14">
    <source>
        <dbReference type="Proteomes" id="UP000078529"/>
    </source>
</evidence>
<evidence type="ECO:0000256" key="7">
    <source>
        <dbReference type="ARBA" id="ARBA00022989"/>
    </source>
</evidence>
<dbReference type="CDD" id="cd06261">
    <property type="entry name" value="TM_PBP2"/>
    <property type="match status" value="1"/>
</dbReference>
<dbReference type="AlphaFoldDB" id="A0A175RUK8"/>
<evidence type="ECO:0000256" key="5">
    <source>
        <dbReference type="ARBA" id="ARBA00022519"/>
    </source>
</evidence>
<evidence type="ECO:0000256" key="4">
    <source>
        <dbReference type="ARBA" id="ARBA00022475"/>
    </source>
</evidence>
<organism evidence="12 14">
    <name type="scientific">Aureimonas ureilytica</name>
    <dbReference type="NCBI Taxonomy" id="401562"/>
    <lineage>
        <taxon>Bacteria</taxon>
        <taxon>Pseudomonadati</taxon>
        <taxon>Pseudomonadota</taxon>
        <taxon>Alphaproteobacteria</taxon>
        <taxon>Hyphomicrobiales</taxon>
        <taxon>Aurantimonadaceae</taxon>
        <taxon>Aureimonas</taxon>
    </lineage>
</organism>
<evidence type="ECO:0000256" key="9">
    <source>
        <dbReference type="RuleBase" id="RU363032"/>
    </source>
</evidence>
<dbReference type="InterPro" id="IPR010065">
    <property type="entry name" value="AA_ABC_transptr_permease_3TM"/>
</dbReference>
<dbReference type="Proteomes" id="UP000078272">
    <property type="component" value="Unassembled WGS sequence"/>
</dbReference>
<dbReference type="eggNOG" id="COG4215">
    <property type="taxonomic scope" value="Bacteria"/>
</dbReference>
<name>A0A175RUK8_9HYPH</name>
<evidence type="ECO:0000256" key="1">
    <source>
        <dbReference type="ARBA" id="ARBA00004429"/>
    </source>
</evidence>
<keyword evidence="3 9" id="KW-0813">Transport</keyword>
<comment type="subcellular location">
    <subcellularLocation>
        <location evidence="1">Cell inner membrane</location>
        <topology evidence="1">Multi-pass membrane protein</topology>
    </subcellularLocation>
    <subcellularLocation>
        <location evidence="9">Cell membrane</location>
        <topology evidence="9">Multi-pass membrane protein</topology>
    </subcellularLocation>
</comment>
<keyword evidence="8 9" id="KW-0472">Membrane</keyword>
<evidence type="ECO:0000313" key="12">
    <source>
        <dbReference type="EMBL" id="KTR07465.1"/>
    </source>
</evidence>
<feature type="transmembrane region" description="Helical" evidence="9">
    <location>
        <begin position="63"/>
        <end position="84"/>
    </location>
</feature>
<feature type="transmembrane region" description="Helical" evidence="9">
    <location>
        <begin position="205"/>
        <end position="226"/>
    </location>
</feature>
<dbReference type="PATRIC" id="fig|401562.3.peg.604"/>
<keyword evidence="7 9" id="KW-1133">Transmembrane helix</keyword>
<dbReference type="OrthoDB" id="9815029at2"/>
<evidence type="ECO:0000256" key="3">
    <source>
        <dbReference type="ARBA" id="ARBA00022448"/>
    </source>
</evidence>
<accession>A0A175RUK8</accession>
<evidence type="ECO:0000256" key="2">
    <source>
        <dbReference type="ARBA" id="ARBA00010072"/>
    </source>
</evidence>
<comment type="caution">
    <text evidence="12">The sequence shown here is derived from an EMBL/GenBank/DDBJ whole genome shotgun (WGS) entry which is preliminary data.</text>
</comment>
<evidence type="ECO:0000256" key="8">
    <source>
        <dbReference type="ARBA" id="ARBA00023136"/>
    </source>
</evidence>
<comment type="similarity">
    <text evidence="2">Belongs to the binding-protein-dependent transport system permease family. HisMQ subfamily.</text>
</comment>
<feature type="transmembrane region" description="Helical" evidence="9">
    <location>
        <begin position="151"/>
        <end position="173"/>
    </location>
</feature>
<keyword evidence="6 9" id="KW-0812">Transmembrane</keyword>
<dbReference type="Pfam" id="PF00528">
    <property type="entry name" value="BPD_transp_1"/>
    <property type="match status" value="1"/>
</dbReference>
<dbReference type="GO" id="GO:0043190">
    <property type="term" value="C:ATP-binding cassette (ABC) transporter complex"/>
    <property type="evidence" value="ECO:0007669"/>
    <property type="project" value="InterPro"/>
</dbReference>
<dbReference type="PROSITE" id="PS50928">
    <property type="entry name" value="ABC_TM1"/>
    <property type="match status" value="1"/>
</dbReference>
<dbReference type="NCBIfam" id="TIGR01726">
    <property type="entry name" value="HEQRo_perm_3TM"/>
    <property type="match status" value="1"/>
</dbReference>
<dbReference type="SUPFAM" id="SSF161098">
    <property type="entry name" value="MetI-like"/>
    <property type="match status" value="1"/>
</dbReference>
<proteinExistence type="inferred from homology"/>
<dbReference type="GO" id="GO:0022857">
    <property type="term" value="F:transmembrane transporter activity"/>
    <property type="evidence" value="ECO:0007669"/>
    <property type="project" value="InterPro"/>
</dbReference>
<gene>
    <name evidence="11" type="ORF">NS226_06575</name>
    <name evidence="12" type="ORF">NS365_04020</name>
</gene>
<feature type="domain" description="ABC transmembrane type-1" evidence="10">
    <location>
        <begin position="27"/>
        <end position="226"/>
    </location>
</feature>
<evidence type="ECO:0000313" key="11">
    <source>
        <dbReference type="EMBL" id="KTQ96780.1"/>
    </source>
</evidence>
<dbReference type="Gene3D" id="1.10.3720.10">
    <property type="entry name" value="MetI-like"/>
    <property type="match status" value="1"/>
</dbReference>
<protein>
    <submittedName>
        <fullName evidence="12">ABC transporter permease</fullName>
    </submittedName>
</protein>
<reference evidence="13 14" key="1">
    <citation type="journal article" date="2016" name="Front. Microbiol.">
        <title>Genomic Resource of Rice Seed Associated Bacteria.</title>
        <authorList>
            <person name="Midha S."/>
            <person name="Bansal K."/>
            <person name="Sharma S."/>
            <person name="Kumar N."/>
            <person name="Patil P.P."/>
            <person name="Chaudhry V."/>
            <person name="Patil P.B."/>
        </authorList>
    </citation>
    <scope>NUCLEOTIDE SEQUENCE [LARGE SCALE GENOMIC DNA]</scope>
    <source>
        <strain evidence="11 13">NS226</strain>
        <strain evidence="12 14">NS365</strain>
    </source>
</reference>
<keyword evidence="5" id="KW-0997">Cell inner membrane</keyword>
<evidence type="ECO:0000259" key="10">
    <source>
        <dbReference type="PROSITE" id="PS50928"/>
    </source>
</evidence>
<dbReference type="PANTHER" id="PTHR30133">
    <property type="entry name" value="CATIONIC AMINO ACID TRANSPORTER, MEMBRANE COMPONENT"/>
    <property type="match status" value="1"/>
</dbReference>
<dbReference type="InterPro" id="IPR035906">
    <property type="entry name" value="MetI-like_sf"/>
</dbReference>
<keyword evidence="14" id="KW-1185">Reference proteome</keyword>